<evidence type="ECO:0000313" key="8">
    <source>
        <dbReference type="EMBL" id="OAA72297.1"/>
    </source>
</evidence>
<sequence>MLCLSISADASWVTPSTVTTATATPPSMLMEGLSSQPSAGPSTNSPPTSLEAFDDSANAAEFRANLGYYRSQLLQLLSTILARECLSFCPVSERELERELATHASTALADALLAIGAVLTKDHPRLATALLAPGSLDPDSLGQAFAYEAIIALHNGTGRPRRVADIQALGVLSLYALTCDKLQQGREFAADFCAAIAELWRAEPSSEIHKGSLADKEALASIYCAAVSLNRVLFLISDYNMTLDAYTRSVCMDDFQAVGDTETAALPSQLNLSNSIIDDAFFHKDLSSIPDNPRVIVAKLFELAEWTYLARSGPQQATFEGAVQVYSQGLRWYETFFQYTSGCGKTNTSLILFVHTFYHFCVLCLLTPHILESVPIARDGTRADTVCKQAADSICELITHYRQLHGGERLLGFVPMFESAARASLGEARTSR</sequence>
<dbReference type="AlphaFoldDB" id="A0A168D8Q2"/>
<dbReference type="PANTHER" id="PTHR31313">
    <property type="entry name" value="TY1 ENHANCER ACTIVATOR"/>
    <property type="match status" value="1"/>
</dbReference>
<dbReference type="GO" id="GO:0046872">
    <property type="term" value="F:metal ion binding"/>
    <property type="evidence" value="ECO:0007669"/>
    <property type="project" value="UniProtKB-KW"/>
</dbReference>
<keyword evidence="9" id="KW-1185">Reference proteome</keyword>
<dbReference type="InterPro" id="IPR051615">
    <property type="entry name" value="Transcr_Regulatory_Elem"/>
</dbReference>
<dbReference type="CDD" id="cd12148">
    <property type="entry name" value="fungal_TF_MHR"/>
    <property type="match status" value="1"/>
</dbReference>
<keyword evidence="1" id="KW-0479">Metal-binding</keyword>
<keyword evidence="5" id="KW-0804">Transcription</keyword>
<evidence type="ECO:0000256" key="3">
    <source>
        <dbReference type="ARBA" id="ARBA00023015"/>
    </source>
</evidence>
<dbReference type="GO" id="GO:0003677">
    <property type="term" value="F:DNA binding"/>
    <property type="evidence" value="ECO:0007669"/>
    <property type="project" value="UniProtKB-KW"/>
</dbReference>
<feature type="region of interest" description="Disordered" evidence="7">
    <location>
        <begin position="17"/>
        <end position="50"/>
    </location>
</feature>
<evidence type="ECO:0008006" key="10">
    <source>
        <dbReference type="Google" id="ProtNLM"/>
    </source>
</evidence>
<keyword evidence="2" id="KW-0862">Zinc</keyword>
<dbReference type="STRING" id="1081104.A0A168D8Q2"/>
<dbReference type="OrthoDB" id="5049404at2759"/>
<evidence type="ECO:0000256" key="2">
    <source>
        <dbReference type="ARBA" id="ARBA00022833"/>
    </source>
</evidence>
<dbReference type="PANTHER" id="PTHR31313:SF4">
    <property type="entry name" value="CONIDIAL DEVELOPMENT PROTEIN FLUFFY"/>
    <property type="match status" value="1"/>
</dbReference>
<keyword evidence="3" id="KW-0805">Transcription regulation</keyword>
<accession>A0A168D8Q2</accession>
<dbReference type="GeneID" id="30017662"/>
<dbReference type="RefSeq" id="XP_018707743.1">
    <property type="nucleotide sequence ID" value="XM_018844977.1"/>
</dbReference>
<organism evidence="8 9">
    <name type="scientific">Cordyceps fumosorosea (strain ARSEF 2679)</name>
    <name type="common">Isaria fumosorosea</name>
    <dbReference type="NCBI Taxonomy" id="1081104"/>
    <lineage>
        <taxon>Eukaryota</taxon>
        <taxon>Fungi</taxon>
        <taxon>Dikarya</taxon>
        <taxon>Ascomycota</taxon>
        <taxon>Pezizomycotina</taxon>
        <taxon>Sordariomycetes</taxon>
        <taxon>Hypocreomycetidae</taxon>
        <taxon>Hypocreales</taxon>
        <taxon>Cordycipitaceae</taxon>
        <taxon>Cordyceps</taxon>
    </lineage>
</organism>
<evidence type="ECO:0000256" key="6">
    <source>
        <dbReference type="ARBA" id="ARBA00023242"/>
    </source>
</evidence>
<name>A0A168D8Q2_CORFA</name>
<comment type="caution">
    <text evidence="8">The sequence shown here is derived from an EMBL/GenBank/DDBJ whole genome shotgun (WGS) entry which is preliminary data.</text>
</comment>
<dbReference type="EMBL" id="AZHB01000002">
    <property type="protein sequence ID" value="OAA72297.1"/>
    <property type="molecule type" value="Genomic_DNA"/>
</dbReference>
<dbReference type="Proteomes" id="UP000076744">
    <property type="component" value="Unassembled WGS sequence"/>
</dbReference>
<reference evidence="8 9" key="1">
    <citation type="journal article" date="2016" name="Genome Biol. Evol.">
        <title>Divergent and convergent evolution of fungal pathogenicity.</title>
        <authorList>
            <person name="Shang Y."/>
            <person name="Xiao G."/>
            <person name="Zheng P."/>
            <person name="Cen K."/>
            <person name="Zhan S."/>
            <person name="Wang C."/>
        </authorList>
    </citation>
    <scope>NUCLEOTIDE SEQUENCE [LARGE SCALE GENOMIC DNA]</scope>
    <source>
        <strain evidence="8 9">ARSEF 2679</strain>
    </source>
</reference>
<evidence type="ECO:0000256" key="1">
    <source>
        <dbReference type="ARBA" id="ARBA00022723"/>
    </source>
</evidence>
<feature type="compositionally biased region" description="Low complexity" evidence="7">
    <location>
        <begin position="17"/>
        <end position="27"/>
    </location>
</feature>
<keyword evidence="4" id="KW-0238">DNA-binding</keyword>
<evidence type="ECO:0000256" key="4">
    <source>
        <dbReference type="ARBA" id="ARBA00023125"/>
    </source>
</evidence>
<evidence type="ECO:0000313" key="9">
    <source>
        <dbReference type="Proteomes" id="UP000076744"/>
    </source>
</evidence>
<gene>
    <name evidence="8" type="ORF">ISF_01370</name>
</gene>
<protein>
    <recommendedName>
        <fullName evidence="10">Fungal transcriptional regulatory protein</fullName>
    </recommendedName>
</protein>
<feature type="compositionally biased region" description="Polar residues" evidence="7">
    <location>
        <begin position="33"/>
        <end position="48"/>
    </location>
</feature>
<keyword evidence="6" id="KW-0539">Nucleus</keyword>
<proteinExistence type="predicted"/>
<evidence type="ECO:0000256" key="7">
    <source>
        <dbReference type="SAM" id="MobiDB-lite"/>
    </source>
</evidence>
<evidence type="ECO:0000256" key="5">
    <source>
        <dbReference type="ARBA" id="ARBA00023163"/>
    </source>
</evidence>